<protein>
    <submittedName>
        <fullName evidence="1">Sel1 domain containing protein</fullName>
    </submittedName>
</protein>
<accession>D6PKZ2</accession>
<reference evidence="1" key="1">
    <citation type="journal article" date="2010" name="ISME J.">
        <title>Metagenome of the Mediterranean deep chlorophyll maximum studied by direct and fosmid library 454 pyrosequencing.</title>
        <authorList>
            <person name="Ghai R."/>
            <person name="Martin-Cuadrado A.B."/>
            <person name="Molto A.G."/>
            <person name="Heredia I.G."/>
            <person name="Cabrera R."/>
            <person name="Martin J."/>
            <person name="Verdu M."/>
            <person name="Deschamps P."/>
            <person name="Moreira D."/>
            <person name="Lopez-Garcia P."/>
            <person name="Mira A."/>
            <person name="Rodriguez-Valera F."/>
        </authorList>
    </citation>
    <scope>NUCLEOTIDE SEQUENCE</scope>
</reference>
<proteinExistence type="predicted"/>
<dbReference type="Pfam" id="PF08238">
    <property type="entry name" value="Sel1"/>
    <property type="match status" value="2"/>
</dbReference>
<dbReference type="EMBL" id="GU943136">
    <property type="protein sequence ID" value="ADD96393.1"/>
    <property type="molecule type" value="Genomic_DNA"/>
</dbReference>
<dbReference type="InterPro" id="IPR011990">
    <property type="entry name" value="TPR-like_helical_dom_sf"/>
</dbReference>
<dbReference type="SUPFAM" id="SSF81901">
    <property type="entry name" value="HCP-like"/>
    <property type="match status" value="1"/>
</dbReference>
<organism evidence="1">
    <name type="scientific">uncultured organism MedDCM-OCT-S09-C206</name>
    <dbReference type="NCBI Taxonomy" id="743646"/>
    <lineage>
        <taxon>unclassified sequences</taxon>
        <taxon>environmental samples</taxon>
    </lineage>
</organism>
<sequence>MRLRYFLIIIALLCVGHIARAENHSQSPKLAEEFAIAVKNVESKNFLEAVRSFDKLAQSGLPEAQFNLSLLYSSGLGTPKNYKTALYWSWQAHLNDHPTAINQVNEIFDLITEALRDTVANQIIDELLTIAKAGDQTSALKLGKTYNDLLVAPDYQSAYVWLSIAQAYGLESASELLSQVADELTLEEILVQQEKASTTFSEINS</sequence>
<evidence type="ECO:0000313" key="1">
    <source>
        <dbReference type="EMBL" id="ADD96393.1"/>
    </source>
</evidence>
<dbReference type="SMART" id="SM00671">
    <property type="entry name" value="SEL1"/>
    <property type="match status" value="2"/>
</dbReference>
<dbReference type="Gene3D" id="1.25.40.10">
    <property type="entry name" value="Tetratricopeptide repeat domain"/>
    <property type="match status" value="2"/>
</dbReference>
<dbReference type="InterPro" id="IPR006597">
    <property type="entry name" value="Sel1-like"/>
</dbReference>
<name>D6PKZ2_9ZZZZ</name>
<dbReference type="AlphaFoldDB" id="D6PKZ2"/>